<evidence type="ECO:0000256" key="4">
    <source>
        <dbReference type="ARBA" id="ARBA00021735"/>
    </source>
</evidence>
<evidence type="ECO:0000256" key="5">
    <source>
        <dbReference type="ARBA" id="ARBA00023239"/>
    </source>
</evidence>
<sequence length="99" mass="10617">MPKAELLTDDQVDAALVSLPEWRAQGAALVRTAELPSFAVAVEAVNRVAGIAERDDHHPDIDIRWRTLTFRCSTHVSGGITALDASLAQEIDAVLDALA</sequence>
<dbReference type="EC" id="4.2.1.96" evidence="3"/>
<dbReference type="InterPro" id="IPR001533">
    <property type="entry name" value="Pterin_deHydtase"/>
</dbReference>
<organism evidence="6 7">
    <name type="scientific">Saccharothrix lopnurensis</name>
    <dbReference type="NCBI Taxonomy" id="1670621"/>
    <lineage>
        <taxon>Bacteria</taxon>
        <taxon>Bacillati</taxon>
        <taxon>Actinomycetota</taxon>
        <taxon>Actinomycetes</taxon>
        <taxon>Pseudonocardiales</taxon>
        <taxon>Pseudonocardiaceae</taxon>
        <taxon>Saccharothrix</taxon>
    </lineage>
</organism>
<keyword evidence="5 6" id="KW-0456">Lyase</keyword>
<gene>
    <name evidence="6" type="ORF">ACFP3R_36595</name>
</gene>
<comment type="similarity">
    <text evidence="2">Belongs to the pterin-4-alpha-carbinolamine dehydratase family.</text>
</comment>
<dbReference type="Gene3D" id="3.30.1360.20">
    <property type="entry name" value="Transcriptional coactivator/pterin dehydratase"/>
    <property type="match status" value="1"/>
</dbReference>
<dbReference type="SUPFAM" id="SSF55248">
    <property type="entry name" value="PCD-like"/>
    <property type="match status" value="1"/>
</dbReference>
<name>A0ABW1PGP2_9PSEU</name>
<dbReference type="InterPro" id="IPR036428">
    <property type="entry name" value="PCD_sf"/>
</dbReference>
<proteinExistence type="inferred from homology"/>
<dbReference type="PANTHER" id="PTHR12599:SF0">
    <property type="entry name" value="PTERIN-4-ALPHA-CARBINOLAMINE DEHYDRATASE"/>
    <property type="match status" value="1"/>
</dbReference>
<protein>
    <recommendedName>
        <fullName evidence="4">Putative pterin-4-alpha-carbinolamine dehydratase</fullName>
        <ecNumber evidence="3">4.2.1.96</ecNumber>
    </recommendedName>
</protein>
<evidence type="ECO:0000256" key="1">
    <source>
        <dbReference type="ARBA" id="ARBA00001554"/>
    </source>
</evidence>
<comment type="caution">
    <text evidence="6">The sequence shown here is derived from an EMBL/GenBank/DDBJ whole genome shotgun (WGS) entry which is preliminary data.</text>
</comment>
<dbReference type="CDD" id="cd00488">
    <property type="entry name" value="PCD_DCoH"/>
    <property type="match status" value="1"/>
</dbReference>
<evidence type="ECO:0000256" key="2">
    <source>
        <dbReference type="ARBA" id="ARBA00006472"/>
    </source>
</evidence>
<dbReference type="Pfam" id="PF01329">
    <property type="entry name" value="Pterin_4a"/>
    <property type="match status" value="1"/>
</dbReference>
<dbReference type="EMBL" id="JBHSQO010000076">
    <property type="protein sequence ID" value="MFC6094813.1"/>
    <property type="molecule type" value="Genomic_DNA"/>
</dbReference>
<dbReference type="PANTHER" id="PTHR12599">
    <property type="entry name" value="PTERIN-4-ALPHA-CARBINOLAMINE DEHYDRATASE"/>
    <property type="match status" value="1"/>
</dbReference>
<reference evidence="7" key="1">
    <citation type="journal article" date="2019" name="Int. J. Syst. Evol. Microbiol.">
        <title>The Global Catalogue of Microorganisms (GCM) 10K type strain sequencing project: providing services to taxonomists for standard genome sequencing and annotation.</title>
        <authorList>
            <consortium name="The Broad Institute Genomics Platform"/>
            <consortium name="The Broad Institute Genome Sequencing Center for Infectious Disease"/>
            <person name="Wu L."/>
            <person name="Ma J."/>
        </authorList>
    </citation>
    <scope>NUCLEOTIDE SEQUENCE [LARGE SCALE GENOMIC DNA]</scope>
    <source>
        <strain evidence="7">CGMCC 4.7246</strain>
    </source>
</reference>
<dbReference type="Proteomes" id="UP001596220">
    <property type="component" value="Unassembled WGS sequence"/>
</dbReference>
<comment type="catalytic activity">
    <reaction evidence="1">
        <text>(4aS,6R)-4a-hydroxy-L-erythro-5,6,7,8-tetrahydrobiopterin = (6R)-L-erythro-6,7-dihydrobiopterin + H2O</text>
        <dbReference type="Rhea" id="RHEA:11920"/>
        <dbReference type="ChEBI" id="CHEBI:15377"/>
        <dbReference type="ChEBI" id="CHEBI:15642"/>
        <dbReference type="ChEBI" id="CHEBI:43120"/>
        <dbReference type="EC" id="4.2.1.96"/>
    </reaction>
</comment>
<dbReference type="GO" id="GO:0008124">
    <property type="term" value="F:4-alpha-hydroxytetrahydrobiopterin dehydratase activity"/>
    <property type="evidence" value="ECO:0007669"/>
    <property type="project" value="UniProtKB-EC"/>
</dbReference>
<dbReference type="NCBIfam" id="NF002017">
    <property type="entry name" value="PRK00823.1-2"/>
    <property type="match status" value="1"/>
</dbReference>
<accession>A0ABW1PGP2</accession>
<evidence type="ECO:0000256" key="3">
    <source>
        <dbReference type="ARBA" id="ARBA00013252"/>
    </source>
</evidence>
<keyword evidence="7" id="KW-1185">Reference proteome</keyword>
<dbReference type="RefSeq" id="WP_380643422.1">
    <property type="nucleotide sequence ID" value="NZ_JBHSQO010000076.1"/>
</dbReference>
<evidence type="ECO:0000313" key="6">
    <source>
        <dbReference type="EMBL" id="MFC6094813.1"/>
    </source>
</evidence>
<evidence type="ECO:0000313" key="7">
    <source>
        <dbReference type="Proteomes" id="UP001596220"/>
    </source>
</evidence>